<reference evidence="4 5" key="1">
    <citation type="submission" date="2019-02" db="EMBL/GenBank/DDBJ databases">
        <title>Investigation of anaerobic lignin degradation for improved lignocellulosic biofuels.</title>
        <authorList>
            <person name="Deangelis K."/>
        </authorList>
    </citation>
    <scope>NUCLEOTIDE SEQUENCE [LARGE SCALE GENOMIC DNA]</scope>
    <source>
        <strain evidence="4 5">159R</strain>
    </source>
</reference>
<dbReference type="Gene3D" id="3.30.1660.10">
    <property type="entry name" value="Flavin-binding protein dodecin"/>
    <property type="match status" value="1"/>
</dbReference>
<dbReference type="PANTHER" id="PTHR34156">
    <property type="entry name" value="OUTER MEMBRANE PROTEIN-RELATED-RELATED"/>
    <property type="match status" value="1"/>
</dbReference>
<feature type="signal peptide" evidence="2">
    <location>
        <begin position="1"/>
        <end position="22"/>
    </location>
</feature>
<evidence type="ECO:0000313" key="5">
    <source>
        <dbReference type="Proteomes" id="UP000294555"/>
    </source>
</evidence>
<dbReference type="Pfam" id="PF07338">
    <property type="entry name" value="YdgH_BhsA-like"/>
    <property type="match status" value="1"/>
</dbReference>
<keyword evidence="1 2" id="KW-0732">Signal</keyword>
<protein>
    <submittedName>
        <fullName evidence="4">Multiple stress resistance protein BhsA</fullName>
    </submittedName>
</protein>
<dbReference type="InterPro" id="IPR025543">
    <property type="entry name" value="Dodecin-like"/>
</dbReference>
<dbReference type="RefSeq" id="WP_132923077.1">
    <property type="nucleotide sequence ID" value="NZ_SJOI01000001.1"/>
</dbReference>
<dbReference type="Proteomes" id="UP000294555">
    <property type="component" value="Unassembled WGS sequence"/>
</dbReference>
<evidence type="ECO:0000256" key="2">
    <source>
        <dbReference type="SAM" id="SignalP"/>
    </source>
</evidence>
<accession>A0A4R1NA65</accession>
<dbReference type="NCBIfam" id="NF047859">
    <property type="entry name" value="StressCuResBhsA"/>
    <property type="match status" value="1"/>
</dbReference>
<proteinExistence type="predicted"/>
<dbReference type="InterPro" id="IPR051096">
    <property type="entry name" value="BhsA/McbA_stress_biofilm_assoc"/>
</dbReference>
<keyword evidence="5" id="KW-1185">Reference proteome</keyword>
<evidence type="ECO:0000313" key="4">
    <source>
        <dbReference type="EMBL" id="TCL04285.1"/>
    </source>
</evidence>
<evidence type="ECO:0000259" key="3">
    <source>
        <dbReference type="Pfam" id="PF07338"/>
    </source>
</evidence>
<organism evidence="4 5">
    <name type="scientific">Sodalis ligni</name>
    <dbReference type="NCBI Taxonomy" id="2697027"/>
    <lineage>
        <taxon>Bacteria</taxon>
        <taxon>Pseudomonadati</taxon>
        <taxon>Pseudomonadota</taxon>
        <taxon>Gammaproteobacteria</taxon>
        <taxon>Enterobacterales</taxon>
        <taxon>Bruguierivoracaceae</taxon>
        <taxon>Sodalis</taxon>
    </lineage>
</organism>
<sequence>MKNLKLAIAAIALSTLSFASLAAQEVTSRPANEQPVGMVSASTTGSLTDLQSQLAAKAQAADASSYRIVAAGGNNTLRGSAELYK</sequence>
<comment type="caution">
    <text evidence="4">The sequence shown here is derived from an EMBL/GenBank/DDBJ whole genome shotgun (WGS) entry which is preliminary data.</text>
</comment>
<dbReference type="EMBL" id="SJOI01000001">
    <property type="protein sequence ID" value="TCL04285.1"/>
    <property type="molecule type" value="Genomic_DNA"/>
</dbReference>
<name>A0A4R1NA65_9GAMM</name>
<gene>
    <name evidence="4" type="ORF">EZJ58_2398</name>
</gene>
<dbReference type="SUPFAM" id="SSF159871">
    <property type="entry name" value="YdgH-like"/>
    <property type="match status" value="1"/>
</dbReference>
<dbReference type="InterPro" id="IPR010854">
    <property type="entry name" value="YdgH/BhsA/McbA-like_dom"/>
</dbReference>
<dbReference type="AlphaFoldDB" id="A0A4R1NA65"/>
<feature type="chain" id="PRO_5020386723" evidence="2">
    <location>
        <begin position="23"/>
        <end position="85"/>
    </location>
</feature>
<dbReference type="InterPro" id="IPR036275">
    <property type="entry name" value="YdgH-like_sf"/>
</dbReference>
<feature type="domain" description="YdgH/BhsA/McbA-like" evidence="3">
    <location>
        <begin position="34"/>
        <end position="85"/>
    </location>
</feature>
<evidence type="ECO:0000256" key="1">
    <source>
        <dbReference type="ARBA" id="ARBA00022729"/>
    </source>
</evidence>